<dbReference type="PANTHER" id="PTHR38479">
    <property type="entry name" value="LMO0824 PROTEIN"/>
    <property type="match status" value="1"/>
</dbReference>
<sequence>MAGPILSDRALNRALLARQLLLERGALSPVDTVRHLVGMQGQAPLAPYVGLWSRLVDFAPAELSTAIEDRTLVRATLMRGTVHLVTRDDGLQLRPLTEPAIVRGFRGGFRRLITAEQEAEVTAWGRELLTERPRTRVELRGLFRDRWPEIDADAMAYAVSYLLPTVQPTPRGLWGMPQGQARLALLDSWIGRPLDDAPSIDGVVLRYLAAFGPATVNDAQAWSGLTGLREVFDRLAPQLTIFTSEKGQVLYDLPEAPRPDAEHPVPPRFLPEYDNVLFSHRDRRRIIDSTHRVPLPPGVGARSGNFLSDGYFRGTWSLEGDSLCIRPHGELGDAASALVEEGERLAAFLGVSGAEIAPVG</sequence>
<dbReference type="RefSeq" id="WP_282215376.1">
    <property type="nucleotide sequence ID" value="NZ_BAAAUN010000001.1"/>
</dbReference>
<proteinExistence type="predicted"/>
<dbReference type="InterPro" id="IPR009351">
    <property type="entry name" value="AlkZ-like"/>
</dbReference>
<accession>A0ABY7XVH8</accession>
<name>A0ABY7XVH8_MICLT</name>
<protein>
    <submittedName>
        <fullName evidence="1">Winged helix DNA-binding domain-containing protein</fullName>
    </submittedName>
</protein>
<keyword evidence="2" id="KW-1185">Reference proteome</keyword>
<dbReference type="GO" id="GO:0003677">
    <property type="term" value="F:DNA binding"/>
    <property type="evidence" value="ECO:0007669"/>
    <property type="project" value="UniProtKB-KW"/>
</dbReference>
<reference evidence="1 2" key="1">
    <citation type="submission" date="2021-06" db="EMBL/GenBank/DDBJ databases">
        <title>Genome-based taxonomic framework of Microbacterium strains isolated from marine environment, the description of four new species and reclassification of four preexisting species.</title>
        <authorList>
            <person name="Lee S.D."/>
            <person name="Kim S.-M."/>
            <person name="Byeon Y.-S."/>
            <person name="Yang H.L."/>
            <person name="Kim I.S."/>
        </authorList>
    </citation>
    <scope>NUCLEOTIDE SEQUENCE [LARGE SCALE GENOMIC DNA]</scope>
    <source>
        <strain evidence="1 2">KACC 14465</strain>
    </source>
</reference>
<dbReference type="PANTHER" id="PTHR38479:SF2">
    <property type="entry name" value="WINGED HELIX DNA-BINDING DOMAIN-CONTAINING PROTEIN"/>
    <property type="match status" value="1"/>
</dbReference>
<evidence type="ECO:0000313" key="2">
    <source>
        <dbReference type="Proteomes" id="UP001215097"/>
    </source>
</evidence>
<dbReference type="EMBL" id="CP078075">
    <property type="protein sequence ID" value="WDM45213.1"/>
    <property type="molecule type" value="Genomic_DNA"/>
</dbReference>
<dbReference type="Pfam" id="PF06224">
    <property type="entry name" value="AlkZ-like"/>
    <property type="match status" value="1"/>
</dbReference>
<organism evidence="1 2">
    <name type="scientific">Microbacterium luteolum</name>
    <name type="common">Aureobacterium luteolum</name>
    <dbReference type="NCBI Taxonomy" id="69367"/>
    <lineage>
        <taxon>Bacteria</taxon>
        <taxon>Bacillati</taxon>
        <taxon>Actinomycetota</taxon>
        <taxon>Actinomycetes</taxon>
        <taxon>Micrococcales</taxon>
        <taxon>Microbacteriaceae</taxon>
        <taxon>Microbacterium</taxon>
    </lineage>
</organism>
<evidence type="ECO:0000313" key="1">
    <source>
        <dbReference type="EMBL" id="WDM45213.1"/>
    </source>
</evidence>
<dbReference type="Proteomes" id="UP001215097">
    <property type="component" value="Chromosome"/>
</dbReference>
<keyword evidence="1" id="KW-0238">DNA-binding</keyword>
<gene>
    <name evidence="1" type="ORF">KV395_19030</name>
</gene>